<evidence type="ECO:0008006" key="4">
    <source>
        <dbReference type="Google" id="ProtNLM"/>
    </source>
</evidence>
<dbReference type="EMBL" id="PDVP01000011">
    <property type="protein sequence ID" value="PHP65980.1"/>
    <property type="molecule type" value="Genomic_DNA"/>
</dbReference>
<feature type="chain" id="PRO_5013948195" description="Tat pathway signal sequence domain protein" evidence="1">
    <location>
        <begin position="27"/>
        <end position="145"/>
    </location>
</feature>
<dbReference type="Proteomes" id="UP000221168">
    <property type="component" value="Unassembled WGS sequence"/>
</dbReference>
<gene>
    <name evidence="2" type="ORF">CSC94_16835</name>
</gene>
<keyword evidence="1" id="KW-0732">Signal</keyword>
<accession>A0A2G1QKK2</accession>
<proteinExistence type="predicted"/>
<dbReference type="PROSITE" id="PS51318">
    <property type="entry name" value="TAT"/>
    <property type="match status" value="1"/>
</dbReference>
<evidence type="ECO:0000313" key="2">
    <source>
        <dbReference type="EMBL" id="PHP65980.1"/>
    </source>
</evidence>
<dbReference type="InterPro" id="IPR006311">
    <property type="entry name" value="TAT_signal"/>
</dbReference>
<organism evidence="2 3">
    <name type="scientific">Zhengella mangrovi</name>
    <dbReference type="NCBI Taxonomy" id="1982044"/>
    <lineage>
        <taxon>Bacteria</taxon>
        <taxon>Pseudomonadati</taxon>
        <taxon>Pseudomonadota</taxon>
        <taxon>Alphaproteobacteria</taxon>
        <taxon>Hyphomicrobiales</taxon>
        <taxon>Notoacmeibacteraceae</taxon>
        <taxon>Zhengella</taxon>
    </lineage>
</organism>
<dbReference type="AlphaFoldDB" id="A0A2G1QKK2"/>
<feature type="signal peptide" evidence="1">
    <location>
        <begin position="1"/>
        <end position="26"/>
    </location>
</feature>
<reference evidence="2 3" key="1">
    <citation type="submission" date="2017-10" db="EMBL/GenBank/DDBJ databases">
        <title>Sedimentibacterium mangrovi gen. nov., sp. nov., a novel member of family Phyllobacteriacea isolated from mangrove sediment.</title>
        <authorList>
            <person name="Liao H."/>
            <person name="Tian Y."/>
        </authorList>
    </citation>
    <scope>NUCLEOTIDE SEQUENCE [LARGE SCALE GENOMIC DNA]</scope>
    <source>
        <strain evidence="2 3">X9-2-2</strain>
    </source>
</reference>
<dbReference type="RefSeq" id="WP_099307531.1">
    <property type="nucleotide sequence ID" value="NZ_PDVP01000011.1"/>
</dbReference>
<evidence type="ECO:0000313" key="3">
    <source>
        <dbReference type="Proteomes" id="UP000221168"/>
    </source>
</evidence>
<protein>
    <recommendedName>
        <fullName evidence="4">Tat pathway signal sequence domain protein</fullName>
    </recommendedName>
</protein>
<evidence type="ECO:0000256" key="1">
    <source>
        <dbReference type="SAM" id="SignalP"/>
    </source>
</evidence>
<keyword evidence="3" id="KW-1185">Reference proteome</keyword>
<comment type="caution">
    <text evidence="2">The sequence shown here is derived from an EMBL/GenBank/DDBJ whole genome shotgun (WGS) entry which is preliminary data.</text>
</comment>
<name>A0A2G1QKK2_9HYPH</name>
<sequence>MRQSRRHLLIAMLAQAAGLAIPGVRAGSPDGWTLESVRGDRIRIEFLAGRSDDGDRITVCLADAAGGCPKAFDIRPDARPRFVTSGPAPVCTQVAAEVQSLFLWEMRTAGPVNVVNATIALDAHRGRNMRITWLETGNPAGCAAR</sequence>